<reference evidence="2" key="1">
    <citation type="submission" date="2021-04" db="EMBL/GenBank/DDBJ databases">
        <authorList>
            <person name="Tunstrom K."/>
        </authorList>
    </citation>
    <scope>NUCLEOTIDE SEQUENCE</scope>
</reference>
<evidence type="ECO:0000313" key="2">
    <source>
        <dbReference type="EMBL" id="CAG4979777.1"/>
    </source>
</evidence>
<gene>
    <name evidence="2" type="ORF">PAPOLLO_LOCUS10014</name>
</gene>
<keyword evidence="1" id="KW-0732">Signal</keyword>
<dbReference type="OrthoDB" id="6869788at2759"/>
<evidence type="ECO:0000313" key="3">
    <source>
        <dbReference type="Proteomes" id="UP000691718"/>
    </source>
</evidence>
<sequence length="109" mass="11815">MLNLTTVFMLVGLIFVAVQGAPSQENDIAVAAANGDWSAFQKLLSQGFDFGEQFEAIKNLQPQGPGSHVYGEAGYRIHTSSNVNGQKSEQKIGRKVVNNNGNVEVYELD</sequence>
<dbReference type="EMBL" id="CAJQZP010000693">
    <property type="protein sequence ID" value="CAG4979777.1"/>
    <property type="molecule type" value="Genomic_DNA"/>
</dbReference>
<protein>
    <submittedName>
        <fullName evidence="2">(apollo) hypothetical protein</fullName>
    </submittedName>
</protein>
<feature type="signal peptide" evidence="1">
    <location>
        <begin position="1"/>
        <end position="20"/>
    </location>
</feature>
<dbReference type="Proteomes" id="UP000691718">
    <property type="component" value="Unassembled WGS sequence"/>
</dbReference>
<evidence type="ECO:0000256" key="1">
    <source>
        <dbReference type="SAM" id="SignalP"/>
    </source>
</evidence>
<accession>A0A8S3WTQ6</accession>
<proteinExistence type="predicted"/>
<comment type="caution">
    <text evidence="2">The sequence shown here is derived from an EMBL/GenBank/DDBJ whole genome shotgun (WGS) entry which is preliminary data.</text>
</comment>
<organism evidence="2 3">
    <name type="scientific">Parnassius apollo</name>
    <name type="common">Apollo butterfly</name>
    <name type="synonym">Papilio apollo</name>
    <dbReference type="NCBI Taxonomy" id="110799"/>
    <lineage>
        <taxon>Eukaryota</taxon>
        <taxon>Metazoa</taxon>
        <taxon>Ecdysozoa</taxon>
        <taxon>Arthropoda</taxon>
        <taxon>Hexapoda</taxon>
        <taxon>Insecta</taxon>
        <taxon>Pterygota</taxon>
        <taxon>Neoptera</taxon>
        <taxon>Endopterygota</taxon>
        <taxon>Lepidoptera</taxon>
        <taxon>Glossata</taxon>
        <taxon>Ditrysia</taxon>
        <taxon>Papilionoidea</taxon>
        <taxon>Papilionidae</taxon>
        <taxon>Parnassiinae</taxon>
        <taxon>Parnassini</taxon>
        <taxon>Parnassius</taxon>
        <taxon>Parnassius</taxon>
    </lineage>
</organism>
<feature type="chain" id="PRO_5035824532" evidence="1">
    <location>
        <begin position="21"/>
        <end position="109"/>
    </location>
</feature>
<name>A0A8S3WTQ6_PARAO</name>
<dbReference type="AlphaFoldDB" id="A0A8S3WTQ6"/>
<keyword evidence="3" id="KW-1185">Reference proteome</keyword>